<evidence type="ECO:0000256" key="1">
    <source>
        <dbReference type="SAM" id="MobiDB-lite"/>
    </source>
</evidence>
<evidence type="ECO:0008006" key="4">
    <source>
        <dbReference type="Google" id="ProtNLM"/>
    </source>
</evidence>
<organism evidence="2 3">
    <name type="scientific">Pseudomonas corrugata</name>
    <dbReference type="NCBI Taxonomy" id="47879"/>
    <lineage>
        <taxon>Bacteria</taxon>
        <taxon>Pseudomonadati</taxon>
        <taxon>Pseudomonadota</taxon>
        <taxon>Gammaproteobacteria</taxon>
        <taxon>Pseudomonadales</taxon>
        <taxon>Pseudomonadaceae</taxon>
        <taxon>Pseudomonas</taxon>
    </lineage>
</organism>
<dbReference type="Pfam" id="PF19619">
    <property type="entry name" value="DUF6124"/>
    <property type="match status" value="1"/>
</dbReference>
<keyword evidence="3" id="KW-1185">Reference proteome</keyword>
<name>A0A3M3EEJ8_9PSED</name>
<comment type="caution">
    <text evidence="2">The sequence shown here is derived from an EMBL/GenBank/DDBJ whole genome shotgun (WGS) entry which is preliminary data.</text>
</comment>
<sequence>MSDKSQSRSETHNTSPRSSLNPEKLDEAAKRALDYYLAPPPEVKKKPASSQLFTVMEGIDAECLLANLSETLASANATLSDLAFELDGSRRHVALGVQQLIELSELLTNRVLDERVPVTAD</sequence>
<proteinExistence type="predicted"/>
<feature type="compositionally biased region" description="Polar residues" evidence="1">
    <location>
        <begin position="12"/>
        <end position="21"/>
    </location>
</feature>
<reference evidence="2 3" key="1">
    <citation type="submission" date="2018-08" db="EMBL/GenBank/DDBJ databases">
        <title>Recombination of ecologically and evolutionarily significant loci maintains genetic cohesion in the Pseudomonas syringae species complex.</title>
        <authorList>
            <person name="Dillon M."/>
            <person name="Thakur S."/>
            <person name="Almeida R.N.D."/>
            <person name="Weir B.S."/>
            <person name="Guttman D.S."/>
        </authorList>
    </citation>
    <scope>NUCLEOTIDE SEQUENCE [LARGE SCALE GENOMIC DNA]</scope>
    <source>
        <strain evidence="2 3">NCPPB2445</strain>
    </source>
</reference>
<feature type="region of interest" description="Disordered" evidence="1">
    <location>
        <begin position="1"/>
        <end position="25"/>
    </location>
</feature>
<dbReference type="EMBL" id="RBOJ01000083">
    <property type="protein sequence ID" value="RMM48021.1"/>
    <property type="molecule type" value="Genomic_DNA"/>
</dbReference>
<evidence type="ECO:0000313" key="2">
    <source>
        <dbReference type="EMBL" id="RMM48021.1"/>
    </source>
</evidence>
<evidence type="ECO:0000313" key="3">
    <source>
        <dbReference type="Proteomes" id="UP000270661"/>
    </source>
</evidence>
<dbReference type="AlphaFoldDB" id="A0A3M3EEJ8"/>
<dbReference type="Proteomes" id="UP000270661">
    <property type="component" value="Unassembled WGS sequence"/>
</dbReference>
<feature type="compositionally biased region" description="Basic and acidic residues" evidence="1">
    <location>
        <begin position="1"/>
        <end position="11"/>
    </location>
</feature>
<dbReference type="RefSeq" id="WP_024780733.1">
    <property type="nucleotide sequence ID" value="NZ_CP130432.1"/>
</dbReference>
<protein>
    <recommendedName>
        <fullName evidence="4">DUF3077 domain-containing protein</fullName>
    </recommendedName>
</protein>
<gene>
    <name evidence="2" type="ORF">ALQ77_04616</name>
</gene>
<accession>A0A3M3EEJ8</accession>
<dbReference type="OrthoDB" id="7023044at2"/>